<dbReference type="EMBL" id="NCKV01002950">
    <property type="protein sequence ID" value="RWS26218.1"/>
    <property type="molecule type" value="Genomic_DNA"/>
</dbReference>
<dbReference type="Pfam" id="PF05071">
    <property type="entry name" value="NDUFA12"/>
    <property type="match status" value="1"/>
</dbReference>
<keyword evidence="2" id="KW-0249">Electron transport</keyword>
<comment type="caution">
    <text evidence="3">The sequence shown here is derived from an EMBL/GenBank/DDBJ whole genome shotgun (WGS) entry which is preliminary data.</text>
</comment>
<dbReference type="PANTHER" id="PTHR12910:SF2">
    <property type="entry name" value="NADH DEHYDROGENASE [UBIQUINONE] 1 ALPHA SUBCOMPLEX SUBUNIT 12"/>
    <property type="match status" value="1"/>
</dbReference>
<comment type="similarity">
    <text evidence="1 2">Belongs to the complex I NDUFA12 subunit family.</text>
</comment>
<dbReference type="STRING" id="299467.A0A443SFB9"/>
<evidence type="ECO:0000313" key="3">
    <source>
        <dbReference type="EMBL" id="RWS26218.1"/>
    </source>
</evidence>
<keyword evidence="2" id="KW-0813">Transport</keyword>
<keyword evidence="4" id="KW-1185">Reference proteome</keyword>
<comment type="subunit">
    <text evidence="2">Complex I is composed of 45 different subunits.</text>
</comment>
<comment type="function">
    <text evidence="2">Accessory subunit of the mitochondrial membrane respiratory chain NADH dehydrogenase (Complex I), that is believed not to be involved in catalysis. Complex I functions in the transfer of electrons from NADH to the respiratory chain. The immediate electron acceptor for the enzyme is believed to be ubiquinone.</text>
</comment>
<evidence type="ECO:0000256" key="2">
    <source>
        <dbReference type="RuleBase" id="RU363103"/>
    </source>
</evidence>
<proteinExistence type="inferred from homology"/>
<keyword evidence="2" id="KW-0999">Mitochondrion inner membrane</keyword>
<dbReference type="PANTHER" id="PTHR12910">
    <property type="entry name" value="NADH-UBIQUINONE OXIDOREDUCTASE SUBUNIT B17.2"/>
    <property type="match status" value="1"/>
</dbReference>
<gene>
    <name evidence="3" type="ORF">B4U80_07917</name>
</gene>
<dbReference type="OrthoDB" id="274641at2759"/>
<dbReference type="GO" id="GO:0006979">
    <property type="term" value="P:response to oxidative stress"/>
    <property type="evidence" value="ECO:0007669"/>
    <property type="project" value="TreeGrafter"/>
</dbReference>
<keyword evidence="2" id="KW-0679">Respiratory chain</keyword>
<accession>A0A443SFB9</accession>
<evidence type="ECO:0000313" key="4">
    <source>
        <dbReference type="Proteomes" id="UP000288716"/>
    </source>
</evidence>
<keyword evidence="2" id="KW-0472">Membrane</keyword>
<keyword evidence="3" id="KW-0830">Ubiquinone</keyword>
<name>A0A443SFB9_9ACAR</name>
<dbReference type="GO" id="GO:0045271">
    <property type="term" value="C:respiratory chain complex I"/>
    <property type="evidence" value="ECO:0007669"/>
    <property type="project" value="InterPro"/>
</dbReference>
<sequence>MGKIANFFKAIKHNRGPIGSLNTLWRMDVLKWGKLVGEDKYGNKYYQNNYFPYAKNRWVVYNEKCFWDYDGSQVPAEWHNWLHYMTDDTPTEKPRVQYDWMMDHTENMSGTSSQYVPYTTVPQKIKMWAPDGKQLKLTAK</sequence>
<keyword evidence="2" id="KW-0496">Mitochondrion</keyword>
<dbReference type="InterPro" id="IPR007763">
    <property type="entry name" value="NDUFA12"/>
</dbReference>
<dbReference type="Proteomes" id="UP000288716">
    <property type="component" value="Unassembled WGS sequence"/>
</dbReference>
<dbReference type="AlphaFoldDB" id="A0A443SFB9"/>
<dbReference type="GO" id="GO:0005743">
    <property type="term" value="C:mitochondrial inner membrane"/>
    <property type="evidence" value="ECO:0007669"/>
    <property type="project" value="UniProtKB-SubCell"/>
</dbReference>
<reference evidence="3 4" key="1">
    <citation type="journal article" date="2018" name="Gigascience">
        <title>Genomes of trombidid mites reveal novel predicted allergens and laterally-transferred genes associated with secondary metabolism.</title>
        <authorList>
            <person name="Dong X."/>
            <person name="Chaisiri K."/>
            <person name="Xia D."/>
            <person name="Armstrong S.D."/>
            <person name="Fang Y."/>
            <person name="Donnelly M.J."/>
            <person name="Kadowaki T."/>
            <person name="McGarry J.W."/>
            <person name="Darby A.C."/>
            <person name="Makepeace B.L."/>
        </authorList>
    </citation>
    <scope>NUCLEOTIDE SEQUENCE [LARGE SCALE GENOMIC DNA]</scope>
    <source>
        <strain evidence="3">UoL-UT</strain>
    </source>
</reference>
<dbReference type="VEuPathDB" id="VectorBase:LDEU005822"/>
<evidence type="ECO:0000256" key="1">
    <source>
        <dbReference type="ARBA" id="ARBA00007355"/>
    </source>
</evidence>
<protein>
    <recommendedName>
        <fullName evidence="2">NADH dehydrogenase [ubiquinone] 1 alpha subcomplex subunit 12</fullName>
    </recommendedName>
</protein>
<comment type="subcellular location">
    <subcellularLocation>
        <location evidence="2">Mitochondrion inner membrane</location>
        <topology evidence="2">Peripheral membrane protein</topology>
        <orientation evidence="2">Matrix side</orientation>
    </subcellularLocation>
</comment>
<organism evidence="3 4">
    <name type="scientific">Leptotrombidium deliense</name>
    <dbReference type="NCBI Taxonomy" id="299467"/>
    <lineage>
        <taxon>Eukaryota</taxon>
        <taxon>Metazoa</taxon>
        <taxon>Ecdysozoa</taxon>
        <taxon>Arthropoda</taxon>
        <taxon>Chelicerata</taxon>
        <taxon>Arachnida</taxon>
        <taxon>Acari</taxon>
        <taxon>Acariformes</taxon>
        <taxon>Trombidiformes</taxon>
        <taxon>Prostigmata</taxon>
        <taxon>Anystina</taxon>
        <taxon>Parasitengona</taxon>
        <taxon>Trombiculoidea</taxon>
        <taxon>Trombiculidae</taxon>
        <taxon>Leptotrombidium</taxon>
    </lineage>
</organism>